<organism evidence="2 3">
    <name type="scientific">Bacillus altitudinis</name>
    <dbReference type="NCBI Taxonomy" id="293387"/>
    <lineage>
        <taxon>Bacteria</taxon>
        <taxon>Bacillati</taxon>
        <taxon>Bacillota</taxon>
        <taxon>Bacilli</taxon>
        <taxon>Bacillales</taxon>
        <taxon>Bacillaceae</taxon>
        <taxon>Bacillus</taxon>
    </lineage>
</organism>
<dbReference type="EMBL" id="CABWLH010000009">
    <property type="protein sequence ID" value="VXB80890.1"/>
    <property type="molecule type" value="Genomic_DNA"/>
</dbReference>
<accession>A0A653THN5</accession>
<reference evidence="2 3" key="1">
    <citation type="submission" date="2019-10" db="EMBL/GenBank/DDBJ databases">
        <authorList>
            <person name="Karimi E."/>
        </authorList>
    </citation>
    <scope>NUCLEOTIDE SEQUENCE [LARGE SCALE GENOMIC DNA]</scope>
    <source>
        <strain evidence="2">Bacillus sp. 348</strain>
    </source>
</reference>
<name>A0A653THN5_BACAB</name>
<proteinExistence type="predicted"/>
<dbReference type="Proteomes" id="UP000433089">
    <property type="component" value="Unassembled WGS sequence"/>
</dbReference>
<feature type="compositionally biased region" description="Basic and acidic residues" evidence="1">
    <location>
        <begin position="1"/>
        <end position="13"/>
    </location>
</feature>
<dbReference type="AlphaFoldDB" id="A0A653THN5"/>
<feature type="region of interest" description="Disordered" evidence="1">
    <location>
        <begin position="1"/>
        <end position="34"/>
    </location>
</feature>
<protein>
    <submittedName>
        <fullName evidence="2">Uncharacterized protein</fullName>
    </submittedName>
</protein>
<evidence type="ECO:0000256" key="1">
    <source>
        <dbReference type="SAM" id="MobiDB-lite"/>
    </source>
</evidence>
<evidence type="ECO:0000313" key="2">
    <source>
        <dbReference type="EMBL" id="VXB80890.1"/>
    </source>
</evidence>
<sequence length="58" mass="6670">MKIRDSVSKETLKQFKSIAPGSNRKKENDADPITNRDWEEIMGTVVFWVYGCRCFGEG</sequence>
<evidence type="ECO:0000313" key="3">
    <source>
        <dbReference type="Proteomes" id="UP000433089"/>
    </source>
</evidence>
<feature type="compositionally biased region" description="Basic and acidic residues" evidence="1">
    <location>
        <begin position="24"/>
        <end position="34"/>
    </location>
</feature>
<gene>
    <name evidence="2" type="ORF">BACI348_41608</name>
</gene>
<dbReference type="RefSeq" id="WP_201297790.1">
    <property type="nucleotide sequence ID" value="NZ_LR732831.1"/>
</dbReference>